<protein>
    <submittedName>
        <fullName evidence="4">2,3-dihydro-2,3-dihydroxybenzoate dehydrogenase</fullName>
    </submittedName>
</protein>
<dbReference type="FunFam" id="3.40.50.720:FF:000084">
    <property type="entry name" value="Short-chain dehydrogenase reductase"/>
    <property type="match status" value="1"/>
</dbReference>
<dbReference type="InterPro" id="IPR057326">
    <property type="entry name" value="KR_dom"/>
</dbReference>
<dbReference type="EMBL" id="PVTP01000008">
    <property type="protein sequence ID" value="PRY76541.1"/>
    <property type="molecule type" value="Genomic_DNA"/>
</dbReference>
<comment type="caution">
    <text evidence="4">The sequence shown here is derived from an EMBL/GenBank/DDBJ whole genome shotgun (WGS) entry which is preliminary data.</text>
</comment>
<dbReference type="Proteomes" id="UP000238007">
    <property type="component" value="Unassembled WGS sequence"/>
</dbReference>
<dbReference type="AlphaFoldDB" id="A0A2T0VX41"/>
<gene>
    <name evidence="4" type="ORF">CLV80_1085</name>
</gene>
<reference evidence="4 5" key="1">
    <citation type="submission" date="2018-03" db="EMBL/GenBank/DDBJ databases">
        <title>Genomic Encyclopedia of Archaeal and Bacterial Type Strains, Phase II (KMG-II): from individual species to whole genera.</title>
        <authorList>
            <person name="Goeker M."/>
        </authorList>
    </citation>
    <scope>NUCLEOTIDE SEQUENCE [LARGE SCALE GENOMIC DNA]</scope>
    <source>
        <strain evidence="4 5">DSM 101533</strain>
    </source>
</reference>
<dbReference type="GO" id="GO:0008667">
    <property type="term" value="F:2,3-dihydro-2,3-dihydroxybenzoate dehydrogenase activity"/>
    <property type="evidence" value="ECO:0007669"/>
    <property type="project" value="InterPro"/>
</dbReference>
<evidence type="ECO:0000313" key="4">
    <source>
        <dbReference type="EMBL" id="PRY76541.1"/>
    </source>
</evidence>
<dbReference type="InterPro" id="IPR036291">
    <property type="entry name" value="NAD(P)-bd_dom_sf"/>
</dbReference>
<dbReference type="Pfam" id="PF13561">
    <property type="entry name" value="adh_short_C2"/>
    <property type="match status" value="1"/>
</dbReference>
<dbReference type="InterPro" id="IPR003560">
    <property type="entry name" value="DHB_DH"/>
</dbReference>
<evidence type="ECO:0000259" key="3">
    <source>
        <dbReference type="SMART" id="SM00822"/>
    </source>
</evidence>
<dbReference type="Gene3D" id="3.40.50.720">
    <property type="entry name" value="NAD(P)-binding Rossmann-like Domain"/>
    <property type="match status" value="1"/>
</dbReference>
<accession>A0A2T0VX41</accession>
<evidence type="ECO:0000256" key="1">
    <source>
        <dbReference type="ARBA" id="ARBA00006484"/>
    </source>
</evidence>
<dbReference type="SMART" id="SM00822">
    <property type="entry name" value="PKS_KR"/>
    <property type="match status" value="1"/>
</dbReference>
<keyword evidence="5" id="KW-1185">Reference proteome</keyword>
<dbReference type="PROSITE" id="PS00061">
    <property type="entry name" value="ADH_SHORT"/>
    <property type="match status" value="1"/>
</dbReference>
<dbReference type="GO" id="GO:0019290">
    <property type="term" value="P:siderophore biosynthetic process"/>
    <property type="evidence" value="ECO:0007669"/>
    <property type="project" value="InterPro"/>
</dbReference>
<organism evidence="4 5">
    <name type="scientific">Yoonia maritima</name>
    <dbReference type="NCBI Taxonomy" id="1435347"/>
    <lineage>
        <taxon>Bacteria</taxon>
        <taxon>Pseudomonadati</taxon>
        <taxon>Pseudomonadota</taxon>
        <taxon>Alphaproteobacteria</taxon>
        <taxon>Rhodobacterales</taxon>
        <taxon>Paracoccaceae</taxon>
        <taxon>Yoonia</taxon>
    </lineage>
</organism>
<comment type="similarity">
    <text evidence="1">Belongs to the short-chain dehydrogenases/reductases (SDR) family.</text>
</comment>
<keyword evidence="2" id="KW-0560">Oxidoreductase</keyword>
<dbReference type="RefSeq" id="WP_106358194.1">
    <property type="nucleotide sequence ID" value="NZ_PVTP01000008.1"/>
</dbReference>
<evidence type="ECO:0000313" key="5">
    <source>
        <dbReference type="Proteomes" id="UP000238007"/>
    </source>
</evidence>
<dbReference type="PANTHER" id="PTHR24321:SF13">
    <property type="entry name" value="2,3-DIHYDRO-2,3-DIHYDROXYBENZOATE DEHYDROGENASE"/>
    <property type="match status" value="1"/>
</dbReference>
<dbReference type="OrthoDB" id="9779623at2"/>
<name>A0A2T0VX41_9RHOB</name>
<dbReference type="InterPro" id="IPR020904">
    <property type="entry name" value="Sc_DH/Rdtase_CS"/>
</dbReference>
<feature type="domain" description="Ketoreductase" evidence="3">
    <location>
        <begin position="9"/>
        <end position="191"/>
    </location>
</feature>
<dbReference type="SUPFAM" id="SSF51735">
    <property type="entry name" value="NAD(P)-binding Rossmann-fold domains"/>
    <property type="match status" value="1"/>
</dbReference>
<sequence>MRLTGFEGRSALVTGAAGGIGLKAVALLQAAGAKVVATDTEAAINAVPVDQRALAVDWLPCDLRDAQAVAQMVAQAEAAVGPISLGLHTAGVLGMGPLLETSTEEWQRVQDINLNGSFHVMQNLGKRLITQSNAALVVVSSNAAGIPRMNMGAYCASKAALTMLTRCLGLELAEHGVRCNVIAPGSTLTPMQTGMWQDDEGPKRVLAGDLENYRTGIPLGKLATPDDIARAAMFLLSEEAGHITMADLYIDGGATLRA</sequence>
<proteinExistence type="inferred from homology"/>
<dbReference type="PRINTS" id="PR01397">
    <property type="entry name" value="DHBDHDRGNASE"/>
</dbReference>
<evidence type="ECO:0000256" key="2">
    <source>
        <dbReference type="ARBA" id="ARBA00023002"/>
    </source>
</evidence>
<dbReference type="InterPro" id="IPR002347">
    <property type="entry name" value="SDR_fam"/>
</dbReference>
<dbReference type="PANTHER" id="PTHR24321">
    <property type="entry name" value="DEHYDROGENASES, SHORT CHAIN"/>
    <property type="match status" value="1"/>
</dbReference>